<feature type="compositionally biased region" description="Gly residues" evidence="1">
    <location>
        <begin position="136"/>
        <end position="146"/>
    </location>
</feature>
<dbReference type="AlphaFoldDB" id="C1N9L7"/>
<feature type="compositionally biased region" description="Low complexity" evidence="1">
    <location>
        <begin position="187"/>
        <end position="202"/>
    </location>
</feature>
<protein>
    <submittedName>
        <fullName evidence="2">Predicted protein</fullName>
    </submittedName>
</protein>
<sequence>MPFNSVSDAFELHPDVRRFVWTLDPQLPAGDAALTREVFETSKALEDFAASDCWSLGGHGAVVVTSTSGGEGNEERGTKATTYSALETREVLRDAFRDGDVFALLHVPPTWTAERGYASCRPGVLWRQQRARAVRDGGGADGGADGGAHARADAWGRTLPSQRLGETRASERDARFVPQLATDALVASTSTSTSMASSTSDSIVGGDTCRESISSRAPSAFVIGPGTIVADDAPRGDVDVVFASDGGGAAVVTKQTWPQGHPFALLDAVAVEALRGDPNAGGLPLWLTGG</sequence>
<evidence type="ECO:0000313" key="2">
    <source>
        <dbReference type="EMBL" id="EEH51212.1"/>
    </source>
</evidence>
<dbReference type="OrthoDB" id="498824at2759"/>
<dbReference type="RefSeq" id="XP_003064307.1">
    <property type="nucleotide sequence ID" value="XM_003064261.1"/>
</dbReference>
<dbReference type="EMBL" id="GG663751">
    <property type="protein sequence ID" value="EEH51212.1"/>
    <property type="molecule type" value="Genomic_DNA"/>
</dbReference>
<dbReference type="Proteomes" id="UP000001876">
    <property type="component" value="Unassembled WGS sequence"/>
</dbReference>
<feature type="region of interest" description="Disordered" evidence="1">
    <location>
        <begin position="135"/>
        <end position="173"/>
    </location>
</feature>
<evidence type="ECO:0000256" key="1">
    <source>
        <dbReference type="SAM" id="MobiDB-lite"/>
    </source>
</evidence>
<keyword evidence="3" id="KW-1185">Reference proteome</keyword>
<accession>C1N9L7</accession>
<proteinExistence type="predicted"/>
<dbReference type="KEGG" id="mpp:MICPUCDRAFT_54177"/>
<dbReference type="GeneID" id="9689744"/>
<name>C1N9L7_MICPC</name>
<feature type="region of interest" description="Disordered" evidence="1">
    <location>
        <begin position="187"/>
        <end position="207"/>
    </location>
</feature>
<organism evidence="3">
    <name type="scientific">Micromonas pusilla (strain CCMP1545)</name>
    <name type="common">Picoplanktonic green alga</name>
    <dbReference type="NCBI Taxonomy" id="564608"/>
    <lineage>
        <taxon>Eukaryota</taxon>
        <taxon>Viridiplantae</taxon>
        <taxon>Chlorophyta</taxon>
        <taxon>Mamiellophyceae</taxon>
        <taxon>Mamiellales</taxon>
        <taxon>Mamiellaceae</taxon>
        <taxon>Micromonas</taxon>
    </lineage>
</organism>
<evidence type="ECO:0000313" key="3">
    <source>
        <dbReference type="Proteomes" id="UP000001876"/>
    </source>
</evidence>
<gene>
    <name evidence="2" type="ORF">MICPUCDRAFT_54177</name>
</gene>
<reference evidence="2 3" key="1">
    <citation type="journal article" date="2009" name="Science">
        <title>Green evolution and dynamic adaptations revealed by genomes of the marine picoeukaryotes Micromonas.</title>
        <authorList>
            <person name="Worden A.Z."/>
            <person name="Lee J.H."/>
            <person name="Mock T."/>
            <person name="Rouze P."/>
            <person name="Simmons M.P."/>
            <person name="Aerts A.L."/>
            <person name="Allen A.E."/>
            <person name="Cuvelier M.L."/>
            <person name="Derelle E."/>
            <person name="Everett M.V."/>
            <person name="Foulon E."/>
            <person name="Grimwood J."/>
            <person name="Gundlach H."/>
            <person name="Henrissat B."/>
            <person name="Napoli C."/>
            <person name="McDonald S.M."/>
            <person name="Parker M.S."/>
            <person name="Rombauts S."/>
            <person name="Salamov A."/>
            <person name="Von Dassow P."/>
            <person name="Badger J.H."/>
            <person name="Coutinho P.M."/>
            <person name="Demir E."/>
            <person name="Dubchak I."/>
            <person name="Gentemann C."/>
            <person name="Eikrem W."/>
            <person name="Gready J.E."/>
            <person name="John U."/>
            <person name="Lanier W."/>
            <person name="Lindquist E.A."/>
            <person name="Lucas S."/>
            <person name="Mayer K.F."/>
            <person name="Moreau H."/>
            <person name="Not F."/>
            <person name="Otillar R."/>
            <person name="Panaud O."/>
            <person name="Pangilinan J."/>
            <person name="Paulsen I."/>
            <person name="Piegu B."/>
            <person name="Poliakov A."/>
            <person name="Robbens S."/>
            <person name="Schmutz J."/>
            <person name="Toulza E."/>
            <person name="Wyss T."/>
            <person name="Zelensky A."/>
            <person name="Zhou K."/>
            <person name="Armbrust E.V."/>
            <person name="Bhattacharya D."/>
            <person name="Goodenough U.W."/>
            <person name="Van de Peer Y."/>
            <person name="Grigoriev I.V."/>
        </authorList>
    </citation>
    <scope>NUCLEOTIDE SEQUENCE [LARGE SCALE GENOMIC DNA]</scope>
    <source>
        <strain evidence="2 3">CCMP1545</strain>
    </source>
</reference>